<reference evidence="2 3" key="1">
    <citation type="journal article" date="2021" name="Plant Biotechnol. J.">
        <title>Multi-omics assisted identification of the key and species-specific regulatory components of drought-tolerant mechanisms in Gossypium stocksii.</title>
        <authorList>
            <person name="Yu D."/>
            <person name="Ke L."/>
            <person name="Zhang D."/>
            <person name="Wu Y."/>
            <person name="Sun Y."/>
            <person name="Mei J."/>
            <person name="Sun J."/>
            <person name="Sun Y."/>
        </authorList>
    </citation>
    <scope>NUCLEOTIDE SEQUENCE [LARGE SCALE GENOMIC DNA]</scope>
    <source>
        <strain evidence="3">cv. E1</strain>
        <tissue evidence="2">Leaf</tissue>
    </source>
</reference>
<proteinExistence type="predicted"/>
<accession>A0A9D3U975</accession>
<dbReference type="Proteomes" id="UP000828251">
    <property type="component" value="Unassembled WGS sequence"/>
</dbReference>
<dbReference type="EMBL" id="JAIQCV010000013">
    <property type="protein sequence ID" value="KAH1032110.1"/>
    <property type="molecule type" value="Genomic_DNA"/>
</dbReference>
<protein>
    <submittedName>
        <fullName evidence="2">Uncharacterized protein</fullName>
    </submittedName>
</protein>
<organism evidence="2 3">
    <name type="scientific">Gossypium stocksii</name>
    <dbReference type="NCBI Taxonomy" id="47602"/>
    <lineage>
        <taxon>Eukaryota</taxon>
        <taxon>Viridiplantae</taxon>
        <taxon>Streptophyta</taxon>
        <taxon>Embryophyta</taxon>
        <taxon>Tracheophyta</taxon>
        <taxon>Spermatophyta</taxon>
        <taxon>Magnoliopsida</taxon>
        <taxon>eudicotyledons</taxon>
        <taxon>Gunneridae</taxon>
        <taxon>Pentapetalae</taxon>
        <taxon>rosids</taxon>
        <taxon>malvids</taxon>
        <taxon>Malvales</taxon>
        <taxon>Malvaceae</taxon>
        <taxon>Malvoideae</taxon>
        <taxon>Gossypium</taxon>
    </lineage>
</organism>
<sequence>MALYSEPNSVTTELKPCESNDDASDNALDLDTRFKAYEPLPDMTNIDLSGEGGLEFSQLSYRTSGHASIDTVMYKYWKLV</sequence>
<feature type="region of interest" description="Disordered" evidence="1">
    <location>
        <begin position="1"/>
        <end position="25"/>
    </location>
</feature>
<feature type="compositionally biased region" description="Polar residues" evidence="1">
    <location>
        <begin position="1"/>
        <end position="12"/>
    </location>
</feature>
<dbReference type="AlphaFoldDB" id="A0A9D3U975"/>
<evidence type="ECO:0000256" key="1">
    <source>
        <dbReference type="SAM" id="MobiDB-lite"/>
    </source>
</evidence>
<evidence type="ECO:0000313" key="2">
    <source>
        <dbReference type="EMBL" id="KAH1032110.1"/>
    </source>
</evidence>
<evidence type="ECO:0000313" key="3">
    <source>
        <dbReference type="Proteomes" id="UP000828251"/>
    </source>
</evidence>
<keyword evidence="3" id="KW-1185">Reference proteome</keyword>
<gene>
    <name evidence="2" type="ORF">J1N35_044284</name>
</gene>
<comment type="caution">
    <text evidence="2">The sequence shown here is derived from an EMBL/GenBank/DDBJ whole genome shotgun (WGS) entry which is preliminary data.</text>
</comment>
<name>A0A9D3U975_9ROSI</name>